<keyword evidence="6" id="KW-1015">Disulfide bond</keyword>
<reference evidence="13" key="1">
    <citation type="submission" date="2021-09" db="EMBL/GenBank/DDBJ databases">
        <title>The genome of Mauremys mutica provides insights into the evolution of semi-aquatic lifestyle.</title>
        <authorList>
            <person name="Gong S."/>
            <person name="Gao Y."/>
        </authorList>
    </citation>
    <scope>NUCLEOTIDE SEQUENCE</scope>
    <source>
        <strain evidence="13">MM-2020</strain>
        <tissue evidence="13">Muscle</tissue>
    </source>
</reference>
<evidence type="ECO:0000313" key="14">
    <source>
        <dbReference type="Proteomes" id="UP000827986"/>
    </source>
</evidence>
<dbReference type="SUPFAM" id="SSF48726">
    <property type="entry name" value="Immunoglobulin"/>
    <property type="match status" value="1"/>
</dbReference>
<feature type="compositionally biased region" description="Basic and acidic residues" evidence="10">
    <location>
        <begin position="897"/>
        <end position="916"/>
    </location>
</feature>
<feature type="domain" description="Alpha-type protein kinase" evidence="12">
    <location>
        <begin position="1553"/>
        <end position="1785"/>
    </location>
</feature>
<dbReference type="InterPro" id="IPR036179">
    <property type="entry name" value="Ig-like_dom_sf"/>
</dbReference>
<dbReference type="PROSITE" id="PS51158">
    <property type="entry name" value="ALPHA_KINASE"/>
    <property type="match status" value="1"/>
</dbReference>
<evidence type="ECO:0000256" key="7">
    <source>
        <dbReference type="ARBA" id="ARBA00023319"/>
    </source>
</evidence>
<sequence>MSSSLENQYRNIPNLEDSVKDKNIFKLQENNCCTMYVSENANDFVYSNTLASDAAGKAAKCYRRQEYSKSTSLISNHTDNCCLAAEILVSSQTTEDAQASEHSSLNKLLIENTLSNYQANIHTGNQHNFVEDASQICDTNFELYPGKTLITADEFSDDDLEYLECSDVMTDLANEIWEKKLKFLLESDDDEEEDIKLSKDCDGCDYFLSGMSCRFQVSDNTVPMDTTIGFCGHHSKSKEVAVRRDLSTYSQSTLQTGMTLTVGHHQDKSTTMKDKEKYKLPIASTAIENDYPRIEENNTNNHSAEDFSIDKSQNMDVILAEVESSSCGLDSSLTNQASETMIANSMDRDLSSKSSQQLNGIRRKLAEEKSKDAVVNLTERLRRDLLNLLDPKELSKPLRHTGESVQTGTNVTDTSALFHNPGGALSKQKHQVTESFLIQAGLCHRQETDKTSHWGRKWTSGLSDKNQLPNESVPPTVQEQEINTESFMQRYKQECMDPKIDESFIFTTSPVKDIATTSPPVLNMISSENGLQTGYVTLQSCIAHDVPHDQRDRDQQQPCGEQRVNITKLRDGQGDRGKTCGALENSDTDTFYDEPCNEYLPKANCCTILGSVEPQYRDSDSSSAHEKPLKPLYEEDSDCHLRCENRKLESLEISPAVVKATAVNFIREASTEHPVAVNITEDNEHVTALANGLRTAMEGCRDSDSLLKTDEECSGTSIRNTSLRQTVETDGMGLCSSTGNKIEEPSTRVLTNDILNAKEWLEQKPNKTLTDDDGSIRMTAAQEGKFASNNSFQSHAAESPPRLIKAQSSHSKKDQEHLTYIPDSYIGQLPYMEQNIHLTNDQIIKCIAELSTKNSPVIQSYPEMKDCVYLPYLVQKEDLSNNSSCENINQFIGEKNSSVKEVNKSSEEDFQEKGNESDLNAQNDSNCGTYHLSRDNDSKDFQSVSDSQDCSYIIQLHNLIRSPETVTYQDRLKNPDQDNSKTETGVQQVVFKTLSEEQFLTDILLEKPRDEENKMGREKRDLGIDEVQNIATLGVPGLDSISEIQPLDSQHGASEGNAIIFDHGCKIGRKLRMDSSAGSTDDSGLVTLVSFFQPITHVGNENNRTASQDRKDVGDKVDSSILCTQHTNLQETSSVSVEPMSQTEGSTINTLIKGYSSVESLVQSESTQMVLKGNENVNKLETTSEPLPCQCHKTAEENKDETILCEKKTEQIQEATEYNLGEGEVEPYMRALITPEEEEHITSYCTGQSDPSHAPSAQKIGTPCNTCRSGNTTNSTEYHKTRQLMAGRSQNTISSDRVTGVLVSLPTYASENSHFQEELPQNKSQPCSLALTTADQFTLREERTKTQEESKPCKHSLVGPEDVKCQQETANRGHLADGGKKKMLSKVLSKKPRLEAKENLSKNSSCIKKALKANAGIIQRKEREEQRKLPAKKNSKAPKLLKKIHAELVPDCSGNIKLCCQFGEIHEDSIISWIKDSKLLARANRSAGDDSPVSLAIVQTSIKDQGLYYCCLKNVYGKVTAEFNLNSEVLKHLSSYQETEGLEEIEFIQLMFREDFISDSYFGGNLHGRIATEELHFGEGVHRKAFRSKVMQGLVPIFSPGHPCVLKVHTAISYGTKTKDELVQKNYKLAMQECYVQNTAREYAKIYATEAESLEGFGDVPEIIPVFLVHRPENNIPYATVEEELIGEFVKYSVRDGKEINFMRKDSEAGQKCCTFQHWLYEKTNGNLLVTDFQGVGMKLTDVGIATLAKGYKGFKGNCAISFIDQFKALHQCNKYCGMLGLKSLPGSHQKQRKPTAMKSKVPPNSPNVQKRVASTQATKTI</sequence>
<evidence type="ECO:0000256" key="10">
    <source>
        <dbReference type="SAM" id="MobiDB-lite"/>
    </source>
</evidence>
<evidence type="ECO:0000256" key="5">
    <source>
        <dbReference type="ARBA" id="ARBA00022777"/>
    </source>
</evidence>
<evidence type="ECO:0000256" key="1">
    <source>
        <dbReference type="ARBA" id="ARBA00008651"/>
    </source>
</evidence>
<dbReference type="InterPro" id="IPR007110">
    <property type="entry name" value="Ig-like_dom"/>
</dbReference>
<feature type="compositionally biased region" description="Polar residues" evidence="10">
    <location>
        <begin position="1807"/>
        <end position="1822"/>
    </location>
</feature>
<evidence type="ECO:0000313" key="13">
    <source>
        <dbReference type="EMBL" id="KAH1169445.1"/>
    </source>
</evidence>
<keyword evidence="4" id="KW-0808">Transferase</keyword>
<comment type="catalytic activity">
    <reaction evidence="9">
        <text>L-seryl-[protein] + ATP = O-phospho-L-seryl-[protein] + ADP + H(+)</text>
        <dbReference type="Rhea" id="RHEA:17989"/>
        <dbReference type="Rhea" id="RHEA-COMP:9863"/>
        <dbReference type="Rhea" id="RHEA-COMP:11604"/>
        <dbReference type="ChEBI" id="CHEBI:15378"/>
        <dbReference type="ChEBI" id="CHEBI:29999"/>
        <dbReference type="ChEBI" id="CHEBI:30616"/>
        <dbReference type="ChEBI" id="CHEBI:83421"/>
        <dbReference type="ChEBI" id="CHEBI:456216"/>
        <dbReference type="EC" id="2.7.11.1"/>
    </reaction>
</comment>
<comment type="catalytic activity">
    <reaction evidence="8">
        <text>L-threonyl-[protein] + ATP = O-phospho-L-threonyl-[protein] + ADP + H(+)</text>
        <dbReference type="Rhea" id="RHEA:46608"/>
        <dbReference type="Rhea" id="RHEA-COMP:11060"/>
        <dbReference type="Rhea" id="RHEA-COMP:11605"/>
        <dbReference type="ChEBI" id="CHEBI:15378"/>
        <dbReference type="ChEBI" id="CHEBI:30013"/>
        <dbReference type="ChEBI" id="CHEBI:30616"/>
        <dbReference type="ChEBI" id="CHEBI:61977"/>
        <dbReference type="ChEBI" id="CHEBI:456216"/>
        <dbReference type="EC" id="2.7.11.1"/>
    </reaction>
</comment>
<comment type="caution">
    <text evidence="13">The sequence shown here is derived from an EMBL/GenBank/DDBJ whole genome shotgun (WGS) entry which is preliminary data.</text>
</comment>
<feature type="region of interest" description="Disordered" evidence="10">
    <location>
        <begin position="1788"/>
        <end position="1822"/>
    </location>
</feature>
<evidence type="ECO:0000259" key="11">
    <source>
        <dbReference type="PROSITE" id="PS50835"/>
    </source>
</evidence>
<dbReference type="PANTHER" id="PTHR47091:SF2">
    <property type="entry name" value="ALPHA-PROTEIN KINASE 2"/>
    <property type="match status" value="1"/>
</dbReference>
<dbReference type="GO" id="GO:0004674">
    <property type="term" value="F:protein serine/threonine kinase activity"/>
    <property type="evidence" value="ECO:0007669"/>
    <property type="project" value="UniProtKB-KW"/>
</dbReference>
<dbReference type="EC" id="2.7.11.1" evidence="2"/>
<dbReference type="PANTHER" id="PTHR47091">
    <property type="entry name" value="ALPHA-PROTEIN KINASE 2-RELATED"/>
    <property type="match status" value="1"/>
</dbReference>
<evidence type="ECO:0000256" key="6">
    <source>
        <dbReference type="ARBA" id="ARBA00023157"/>
    </source>
</evidence>
<dbReference type="SMART" id="SM00811">
    <property type="entry name" value="Alpha_kinase"/>
    <property type="match status" value="1"/>
</dbReference>
<keyword evidence="14" id="KW-1185">Reference proteome</keyword>
<evidence type="ECO:0000256" key="8">
    <source>
        <dbReference type="ARBA" id="ARBA00047899"/>
    </source>
</evidence>
<keyword evidence="7" id="KW-0393">Immunoglobulin domain</keyword>
<dbReference type="PROSITE" id="PS50835">
    <property type="entry name" value="IG_LIKE"/>
    <property type="match status" value="1"/>
</dbReference>
<comment type="similarity">
    <text evidence="1">Belongs to the protein kinase superfamily. Alpha-type protein kinase family. ALPK subfamily.</text>
</comment>
<keyword evidence="5" id="KW-0418">Kinase</keyword>
<dbReference type="Pfam" id="PF02816">
    <property type="entry name" value="Alpha_kinase"/>
    <property type="match status" value="1"/>
</dbReference>
<dbReference type="Proteomes" id="UP000827986">
    <property type="component" value="Unassembled WGS sequence"/>
</dbReference>
<dbReference type="InterPro" id="IPR004166">
    <property type="entry name" value="a-kinase_dom"/>
</dbReference>
<feature type="region of interest" description="Disordered" evidence="10">
    <location>
        <begin position="897"/>
        <end position="932"/>
    </location>
</feature>
<evidence type="ECO:0000256" key="4">
    <source>
        <dbReference type="ARBA" id="ARBA00022679"/>
    </source>
</evidence>
<keyword evidence="3" id="KW-0723">Serine/threonine-protein kinase</keyword>
<protein>
    <recommendedName>
        <fullName evidence="2">non-specific serine/threonine protein kinase</fullName>
        <ecNumber evidence="2">2.7.11.1</ecNumber>
    </recommendedName>
</protein>
<name>A0A9D3WYT1_9SAUR</name>
<feature type="compositionally biased region" description="Polar residues" evidence="10">
    <location>
        <begin position="460"/>
        <end position="476"/>
    </location>
</feature>
<dbReference type="CDD" id="cd16974">
    <property type="entry name" value="Alpha_kinase_ALPK2"/>
    <property type="match status" value="1"/>
</dbReference>
<accession>A0A9D3WYT1</accession>
<dbReference type="InterPro" id="IPR013783">
    <property type="entry name" value="Ig-like_fold"/>
</dbReference>
<dbReference type="EMBL" id="JAHDVG010000485">
    <property type="protein sequence ID" value="KAH1169445.1"/>
    <property type="molecule type" value="Genomic_DNA"/>
</dbReference>
<feature type="domain" description="Ig-like" evidence="11">
    <location>
        <begin position="1438"/>
        <end position="1526"/>
    </location>
</feature>
<evidence type="ECO:0000259" key="12">
    <source>
        <dbReference type="PROSITE" id="PS51158"/>
    </source>
</evidence>
<proteinExistence type="inferred from homology"/>
<evidence type="ECO:0000256" key="9">
    <source>
        <dbReference type="ARBA" id="ARBA00048679"/>
    </source>
</evidence>
<dbReference type="InterPro" id="IPR011009">
    <property type="entry name" value="Kinase-like_dom_sf"/>
</dbReference>
<organism evidence="13 14">
    <name type="scientific">Mauremys mutica</name>
    <name type="common">yellowpond turtle</name>
    <dbReference type="NCBI Taxonomy" id="74926"/>
    <lineage>
        <taxon>Eukaryota</taxon>
        <taxon>Metazoa</taxon>
        <taxon>Chordata</taxon>
        <taxon>Craniata</taxon>
        <taxon>Vertebrata</taxon>
        <taxon>Euteleostomi</taxon>
        <taxon>Archelosauria</taxon>
        <taxon>Testudinata</taxon>
        <taxon>Testudines</taxon>
        <taxon>Cryptodira</taxon>
        <taxon>Durocryptodira</taxon>
        <taxon>Testudinoidea</taxon>
        <taxon>Geoemydidae</taxon>
        <taxon>Geoemydinae</taxon>
        <taxon>Mauremys</taxon>
    </lineage>
</organism>
<dbReference type="Gene3D" id="3.20.200.10">
    <property type="entry name" value="MHCK/EF2 kinase"/>
    <property type="match status" value="1"/>
</dbReference>
<dbReference type="OrthoDB" id="301415at2759"/>
<gene>
    <name evidence="13" type="ORF">KIL84_014035</name>
</gene>
<dbReference type="Gene3D" id="2.60.40.10">
    <property type="entry name" value="Immunoglobulins"/>
    <property type="match status" value="1"/>
</dbReference>
<evidence type="ECO:0000256" key="3">
    <source>
        <dbReference type="ARBA" id="ARBA00022527"/>
    </source>
</evidence>
<evidence type="ECO:0000256" key="2">
    <source>
        <dbReference type="ARBA" id="ARBA00012513"/>
    </source>
</evidence>
<feature type="compositionally biased region" description="Polar residues" evidence="10">
    <location>
        <begin position="917"/>
        <end position="928"/>
    </location>
</feature>
<dbReference type="SUPFAM" id="SSF56112">
    <property type="entry name" value="Protein kinase-like (PK-like)"/>
    <property type="match status" value="1"/>
</dbReference>
<feature type="region of interest" description="Disordered" evidence="10">
    <location>
        <begin position="454"/>
        <end position="476"/>
    </location>
</feature>
<dbReference type="GO" id="GO:0005524">
    <property type="term" value="F:ATP binding"/>
    <property type="evidence" value="ECO:0007669"/>
    <property type="project" value="InterPro"/>
</dbReference>